<dbReference type="AlphaFoldDB" id="A0A0Q4B4R4"/>
<dbReference type="Proteomes" id="UP000054172">
    <property type="component" value="Unassembled WGS sequence"/>
</dbReference>
<dbReference type="STRING" id="1702214.AL399_04705"/>
<dbReference type="GO" id="GO:0019843">
    <property type="term" value="F:rRNA binding"/>
    <property type="evidence" value="ECO:0007669"/>
    <property type="project" value="UniProtKB-UniRule"/>
</dbReference>
<evidence type="ECO:0000313" key="5">
    <source>
        <dbReference type="EMBL" id="KQM08882.1"/>
    </source>
</evidence>
<comment type="subunit">
    <text evidence="4">Part of the 50S ribosomal subunit. Contacts protein L29, and trigger factor when it is bound to the ribosome.</text>
</comment>
<dbReference type="Pfam" id="PF00276">
    <property type="entry name" value="Ribosomal_L23"/>
    <property type="match status" value="1"/>
</dbReference>
<comment type="similarity">
    <text evidence="1 4">Belongs to the universal ribosomal protein uL23 family.</text>
</comment>
<name>A0A0Q4B4R4_9BACT</name>
<dbReference type="Gene3D" id="3.30.70.330">
    <property type="match status" value="1"/>
</dbReference>
<dbReference type="GO" id="GO:0003735">
    <property type="term" value="F:structural constituent of ribosome"/>
    <property type="evidence" value="ECO:0007669"/>
    <property type="project" value="InterPro"/>
</dbReference>
<evidence type="ECO:0000256" key="1">
    <source>
        <dbReference type="ARBA" id="ARBA00006700"/>
    </source>
</evidence>
<dbReference type="HAMAP" id="MF_01369_B">
    <property type="entry name" value="Ribosomal_uL23_B"/>
    <property type="match status" value="1"/>
</dbReference>
<dbReference type="SUPFAM" id="SSF54189">
    <property type="entry name" value="Ribosomal proteins S24e, L23 and L15e"/>
    <property type="match status" value="1"/>
</dbReference>
<evidence type="ECO:0000256" key="2">
    <source>
        <dbReference type="ARBA" id="ARBA00022980"/>
    </source>
</evidence>
<evidence type="ECO:0000256" key="4">
    <source>
        <dbReference type="HAMAP-Rule" id="MF_01369"/>
    </source>
</evidence>
<keyword evidence="3 4" id="KW-0687">Ribonucleoprotein</keyword>
<dbReference type="InterPro" id="IPR012677">
    <property type="entry name" value="Nucleotide-bd_a/b_plait_sf"/>
</dbReference>
<keyword evidence="6" id="KW-1185">Reference proteome</keyword>
<evidence type="ECO:0000313" key="6">
    <source>
        <dbReference type="Proteomes" id="UP000054172"/>
    </source>
</evidence>
<dbReference type="PATRIC" id="fig|1702214.3.peg.1944"/>
<reference evidence="5" key="1">
    <citation type="submission" date="2015-08" db="EMBL/GenBank/DDBJ databases">
        <title>Candidatus Bacteriodes Periocalifornicus.</title>
        <authorList>
            <person name="McLean J.S."/>
            <person name="Kelley S."/>
        </authorList>
    </citation>
    <scope>NUCLEOTIDE SEQUENCE [LARGE SCALE GENOMIC DNA]</scope>
    <source>
        <strain evidence="5">12B</strain>
    </source>
</reference>
<protein>
    <recommendedName>
        <fullName evidence="4">Large ribosomal subunit protein uL23</fullName>
    </recommendedName>
</protein>
<organism evidence="5 6">
    <name type="scientific">Candidatus [Bacteroides] periocalifornicus</name>
    <dbReference type="NCBI Taxonomy" id="1702214"/>
    <lineage>
        <taxon>Bacteria</taxon>
        <taxon>Pseudomonadati</taxon>
        <taxon>Bacteroidota</taxon>
    </lineage>
</organism>
<dbReference type="NCBIfam" id="NF004363">
    <property type="entry name" value="PRK05738.2-4"/>
    <property type="match status" value="1"/>
</dbReference>
<keyword evidence="2 4" id="KW-0689">Ribosomal protein</keyword>
<dbReference type="GO" id="GO:1990904">
    <property type="term" value="C:ribonucleoprotein complex"/>
    <property type="evidence" value="ECO:0007669"/>
    <property type="project" value="UniProtKB-KW"/>
</dbReference>
<gene>
    <name evidence="4" type="primary">rplW</name>
    <name evidence="5" type="ORF">AL399_04705</name>
</gene>
<comment type="caution">
    <text evidence="5">The sequence shown here is derived from an EMBL/GenBank/DDBJ whole genome shotgun (WGS) entry which is preliminary data.</text>
</comment>
<accession>A0A0Q4B4R4</accession>
<proteinExistence type="inferred from homology"/>
<dbReference type="EMBL" id="LIIK01000018">
    <property type="protein sequence ID" value="KQM08882.1"/>
    <property type="molecule type" value="Genomic_DNA"/>
</dbReference>
<dbReference type="PANTHER" id="PTHR11620">
    <property type="entry name" value="60S RIBOSOMAL PROTEIN L23A"/>
    <property type="match status" value="1"/>
</dbReference>
<dbReference type="GO" id="GO:0006412">
    <property type="term" value="P:translation"/>
    <property type="evidence" value="ECO:0007669"/>
    <property type="project" value="UniProtKB-UniRule"/>
</dbReference>
<dbReference type="GO" id="GO:0005840">
    <property type="term" value="C:ribosome"/>
    <property type="evidence" value="ECO:0007669"/>
    <property type="project" value="UniProtKB-KW"/>
</dbReference>
<comment type="function">
    <text evidence="4">One of the early assembly proteins it binds 23S rRNA. One of the proteins that surrounds the polypeptide exit tunnel on the outside of the ribosome. Forms the main docking site for trigger factor binding to the ribosome.</text>
</comment>
<dbReference type="InterPro" id="IPR013025">
    <property type="entry name" value="Ribosomal_uL23-like"/>
</dbReference>
<keyword evidence="4" id="KW-0694">RNA-binding</keyword>
<sequence>MEKSRDILVRPLITEAMTHLTERLNQYGFIVAKEANKLQIAKAVEQYYNVTVVRVNTMRYQGKRKTRMTKAGYLVGRTASFKKAIVTLKPGETIDFYSNI</sequence>
<keyword evidence="4" id="KW-0699">rRNA-binding</keyword>
<dbReference type="InterPro" id="IPR012678">
    <property type="entry name" value="Ribosomal_uL23/eL15/eS24_sf"/>
</dbReference>
<evidence type="ECO:0000256" key="3">
    <source>
        <dbReference type="ARBA" id="ARBA00023274"/>
    </source>
</evidence>